<evidence type="ECO:0000313" key="1">
    <source>
        <dbReference type="EMBL" id="KAG0590076.1"/>
    </source>
</evidence>
<dbReference type="Proteomes" id="UP000822688">
    <property type="component" value="Chromosome 1"/>
</dbReference>
<organism evidence="1 2">
    <name type="scientific">Ceratodon purpureus</name>
    <name type="common">Fire moss</name>
    <name type="synonym">Dicranum purpureum</name>
    <dbReference type="NCBI Taxonomy" id="3225"/>
    <lineage>
        <taxon>Eukaryota</taxon>
        <taxon>Viridiplantae</taxon>
        <taxon>Streptophyta</taxon>
        <taxon>Embryophyta</taxon>
        <taxon>Bryophyta</taxon>
        <taxon>Bryophytina</taxon>
        <taxon>Bryopsida</taxon>
        <taxon>Dicranidae</taxon>
        <taxon>Pseudoditrichales</taxon>
        <taxon>Ditrichaceae</taxon>
        <taxon>Ceratodon</taxon>
    </lineage>
</organism>
<protein>
    <submittedName>
        <fullName evidence="1">Uncharacterized protein</fullName>
    </submittedName>
</protein>
<evidence type="ECO:0000313" key="2">
    <source>
        <dbReference type="Proteomes" id="UP000822688"/>
    </source>
</evidence>
<gene>
    <name evidence="1" type="ORF">KC19_1G069600</name>
</gene>
<name>A0A8T0J4L7_CERPU</name>
<accession>A0A8T0J4L7</accession>
<proteinExistence type="predicted"/>
<keyword evidence="2" id="KW-1185">Reference proteome</keyword>
<dbReference type="EMBL" id="CM026421">
    <property type="protein sequence ID" value="KAG0590076.1"/>
    <property type="molecule type" value="Genomic_DNA"/>
</dbReference>
<reference evidence="1" key="1">
    <citation type="submission" date="2020-06" db="EMBL/GenBank/DDBJ databases">
        <title>WGS assembly of Ceratodon purpureus strain R40.</title>
        <authorList>
            <person name="Carey S.B."/>
            <person name="Jenkins J."/>
            <person name="Shu S."/>
            <person name="Lovell J.T."/>
            <person name="Sreedasyam A."/>
            <person name="Maumus F."/>
            <person name="Tiley G.P."/>
            <person name="Fernandez-Pozo N."/>
            <person name="Barry K."/>
            <person name="Chen C."/>
            <person name="Wang M."/>
            <person name="Lipzen A."/>
            <person name="Daum C."/>
            <person name="Saski C.A."/>
            <person name="Payton A.C."/>
            <person name="Mcbreen J.C."/>
            <person name="Conrad R.E."/>
            <person name="Kollar L.M."/>
            <person name="Olsson S."/>
            <person name="Huttunen S."/>
            <person name="Landis J.B."/>
            <person name="Wickett N.J."/>
            <person name="Johnson M.G."/>
            <person name="Rensing S.A."/>
            <person name="Grimwood J."/>
            <person name="Schmutz J."/>
            <person name="Mcdaniel S.F."/>
        </authorList>
    </citation>
    <scope>NUCLEOTIDE SEQUENCE</scope>
    <source>
        <strain evidence="1">R40</strain>
    </source>
</reference>
<dbReference type="AlphaFoldDB" id="A0A8T0J4L7"/>
<sequence length="106" mass="11493">MLEEFEAKLLGAENTCSEVEGSGGSLPCSGRAGVVVRRNRVRQNWRPPIGGRLERNGVFARSKGPLSSTPERMAARVGSGWVRFNVYARQSGGPLSWSGHVHESRG</sequence>
<comment type="caution">
    <text evidence="1">The sequence shown here is derived from an EMBL/GenBank/DDBJ whole genome shotgun (WGS) entry which is preliminary data.</text>
</comment>